<feature type="transmembrane region" description="Helical" evidence="8">
    <location>
        <begin position="406"/>
        <end position="428"/>
    </location>
</feature>
<dbReference type="InterPro" id="IPR035906">
    <property type="entry name" value="MetI-like_sf"/>
</dbReference>
<feature type="transmembrane region" description="Helical" evidence="8">
    <location>
        <begin position="372"/>
        <end position="394"/>
    </location>
</feature>
<dbReference type="CDD" id="cd06261">
    <property type="entry name" value="TM_PBP2"/>
    <property type="match status" value="2"/>
</dbReference>
<feature type="transmembrane region" description="Helical" evidence="8">
    <location>
        <begin position="77"/>
        <end position="99"/>
    </location>
</feature>
<protein>
    <submittedName>
        <fullName evidence="10">ABC transporter permease</fullName>
    </submittedName>
</protein>
<dbReference type="Proteomes" id="UP001597399">
    <property type="component" value="Unassembled WGS sequence"/>
</dbReference>
<comment type="caution">
    <text evidence="10">The sequence shown here is derived from an EMBL/GenBank/DDBJ whole genome shotgun (WGS) entry which is preliminary data.</text>
</comment>
<feature type="transmembrane region" description="Helical" evidence="8">
    <location>
        <begin position="494"/>
        <end position="523"/>
    </location>
</feature>
<feature type="transmembrane region" description="Helical" evidence="8">
    <location>
        <begin position="434"/>
        <end position="455"/>
    </location>
</feature>
<evidence type="ECO:0000256" key="5">
    <source>
        <dbReference type="ARBA" id="ARBA00022692"/>
    </source>
</evidence>
<evidence type="ECO:0000256" key="7">
    <source>
        <dbReference type="ARBA" id="ARBA00023136"/>
    </source>
</evidence>
<evidence type="ECO:0000259" key="9">
    <source>
        <dbReference type="PROSITE" id="PS50928"/>
    </source>
</evidence>
<reference evidence="11" key="1">
    <citation type="journal article" date="2019" name="Int. J. Syst. Evol. Microbiol.">
        <title>The Global Catalogue of Microorganisms (GCM) 10K type strain sequencing project: providing services to taxonomists for standard genome sequencing and annotation.</title>
        <authorList>
            <consortium name="The Broad Institute Genomics Platform"/>
            <consortium name="The Broad Institute Genome Sequencing Center for Infectious Disease"/>
            <person name="Wu L."/>
            <person name="Ma J."/>
        </authorList>
    </citation>
    <scope>NUCLEOTIDE SEQUENCE [LARGE SCALE GENOMIC DNA]</scope>
    <source>
        <strain evidence="11">TISTR 2466</strain>
    </source>
</reference>
<comment type="subcellular location">
    <subcellularLocation>
        <location evidence="1">Cell inner membrane</location>
        <topology evidence="1">Multi-pass membrane protein</topology>
    </subcellularLocation>
    <subcellularLocation>
        <location evidence="8">Cell membrane</location>
        <topology evidence="8">Multi-pass membrane protein</topology>
    </subcellularLocation>
</comment>
<dbReference type="Pfam" id="PF00528">
    <property type="entry name" value="BPD_transp_1"/>
    <property type="match status" value="2"/>
</dbReference>
<keyword evidence="11" id="KW-1185">Reference proteome</keyword>
<evidence type="ECO:0000313" key="10">
    <source>
        <dbReference type="EMBL" id="MFD2694346.1"/>
    </source>
</evidence>
<feature type="domain" description="ABC transmembrane type-1" evidence="9">
    <location>
        <begin position="73"/>
        <end position="281"/>
    </location>
</feature>
<feature type="transmembrane region" description="Helical" evidence="8">
    <location>
        <begin position="259"/>
        <end position="279"/>
    </location>
</feature>
<keyword evidence="3" id="KW-1003">Cell membrane</keyword>
<feature type="transmembrane region" description="Helical" evidence="8">
    <location>
        <begin position="543"/>
        <end position="565"/>
    </location>
</feature>
<dbReference type="InterPro" id="IPR000515">
    <property type="entry name" value="MetI-like"/>
</dbReference>
<keyword evidence="4" id="KW-0997">Cell inner membrane</keyword>
<accession>A0ABW5S3I1</accession>
<dbReference type="PROSITE" id="PS50928">
    <property type="entry name" value="ABC_TM1"/>
    <property type="match status" value="2"/>
</dbReference>
<evidence type="ECO:0000256" key="6">
    <source>
        <dbReference type="ARBA" id="ARBA00022989"/>
    </source>
</evidence>
<dbReference type="RefSeq" id="WP_253057891.1">
    <property type="nucleotide sequence ID" value="NZ_JAMXWM010000001.1"/>
</dbReference>
<comment type="similarity">
    <text evidence="8">Belongs to the binding-protein-dependent transport system permease family.</text>
</comment>
<evidence type="ECO:0000256" key="4">
    <source>
        <dbReference type="ARBA" id="ARBA00022519"/>
    </source>
</evidence>
<name>A0ABW5S3I1_9BACL</name>
<evidence type="ECO:0000313" key="11">
    <source>
        <dbReference type="Proteomes" id="UP001597399"/>
    </source>
</evidence>
<organism evidence="10 11">
    <name type="scientific">Sporolactobacillus shoreicorticis</name>
    <dbReference type="NCBI Taxonomy" id="1923877"/>
    <lineage>
        <taxon>Bacteria</taxon>
        <taxon>Bacillati</taxon>
        <taxon>Bacillota</taxon>
        <taxon>Bacilli</taxon>
        <taxon>Bacillales</taxon>
        <taxon>Sporolactobacillaceae</taxon>
        <taxon>Sporolactobacillus</taxon>
    </lineage>
</organism>
<proteinExistence type="inferred from homology"/>
<feature type="transmembrane region" description="Helical" evidence="8">
    <location>
        <begin position="201"/>
        <end position="224"/>
    </location>
</feature>
<dbReference type="PANTHER" id="PTHR43357:SF3">
    <property type="entry name" value="FE(3+)-TRANSPORT SYSTEM PERMEASE PROTEIN FBPB 2"/>
    <property type="match status" value="1"/>
</dbReference>
<dbReference type="EMBL" id="JBHUMQ010000026">
    <property type="protein sequence ID" value="MFD2694346.1"/>
    <property type="molecule type" value="Genomic_DNA"/>
</dbReference>
<feature type="transmembrane region" description="Helical" evidence="8">
    <location>
        <begin position="111"/>
        <end position="132"/>
    </location>
</feature>
<evidence type="ECO:0000256" key="1">
    <source>
        <dbReference type="ARBA" id="ARBA00004429"/>
    </source>
</evidence>
<feature type="transmembrane region" description="Helical" evidence="8">
    <location>
        <begin position="152"/>
        <end position="180"/>
    </location>
</feature>
<feature type="transmembrane region" description="Helical" evidence="8">
    <location>
        <begin position="314"/>
        <end position="340"/>
    </location>
</feature>
<sequence>MNFLKFLSDEKERTVPRAAWLSFPIQTITFLCLVLLFVWPIFRLVALGFNSEHGVTFENYQTILSDPFAWRVVLNTLLISTCSMVIATVLGVSFAWLMAYVTIRGKKIMQLFIVLPFVIPSYITTLAWTQLFSENSLLAKLLSLFPGHLQPWNLYSYMGMIFILGITHYPLVYLFTVNVLRKIPREMEQACRVSGGSKALTFCRVTLPMALPGIVSGAFLAFLASLDNFGIPAFLGIPAHINVLSTYIYQQIIGFGPDAFARASVFSVLLGVLALLAMLGQWLLQRTFKAGATTSSERKPRYILSRHSRVVLELVIWLFFIATAMIPFVAMMMTSLLPAYGLDFTMQNMSLKNYAFVLFESPDTQLAIRNSLNLAVITTVIGAVIGTAFAYLQVRKSSRWLKLCESFISLPYALPGTVMALSMIFVWMEPIPGWNPGIYGSMTILFIAYFTRFLILQVRGSATAVLQVDRSMEEAAQVSGANGWTKWQKILIPLLIPGILSGASLLFLTALTELTVSALLYSAQSKTIGVVIFGYEQAGYTTFSTAFSSLIVLLILIGFAILSLVQTFWRRKEGIANVH</sequence>
<dbReference type="Gene3D" id="1.10.3720.10">
    <property type="entry name" value="MetI-like"/>
    <property type="match status" value="2"/>
</dbReference>
<dbReference type="PANTHER" id="PTHR43357">
    <property type="entry name" value="INNER MEMBRANE ABC TRANSPORTER PERMEASE PROTEIN YDCV"/>
    <property type="match status" value="1"/>
</dbReference>
<keyword evidence="2 8" id="KW-0813">Transport</keyword>
<gene>
    <name evidence="10" type="ORF">ACFSUE_12015</name>
</gene>
<dbReference type="SUPFAM" id="SSF161098">
    <property type="entry name" value="MetI-like"/>
    <property type="match status" value="2"/>
</dbReference>
<feature type="transmembrane region" description="Helical" evidence="8">
    <location>
        <begin position="20"/>
        <end position="42"/>
    </location>
</feature>
<evidence type="ECO:0000256" key="2">
    <source>
        <dbReference type="ARBA" id="ARBA00022448"/>
    </source>
</evidence>
<evidence type="ECO:0000256" key="3">
    <source>
        <dbReference type="ARBA" id="ARBA00022475"/>
    </source>
</evidence>
<keyword evidence="5 8" id="KW-0812">Transmembrane</keyword>
<keyword evidence="6 8" id="KW-1133">Transmembrane helix</keyword>
<evidence type="ECO:0000256" key="8">
    <source>
        <dbReference type="RuleBase" id="RU363032"/>
    </source>
</evidence>
<feature type="domain" description="ABC transmembrane type-1" evidence="9">
    <location>
        <begin position="368"/>
        <end position="562"/>
    </location>
</feature>
<keyword evidence="7 8" id="KW-0472">Membrane</keyword>